<name>A0AAQ3JYE2_9LILI</name>
<dbReference type="InterPro" id="IPR044275">
    <property type="entry name" value="KRP"/>
</dbReference>
<feature type="region of interest" description="Disordered" evidence="1">
    <location>
        <begin position="72"/>
        <end position="95"/>
    </location>
</feature>
<feature type="region of interest" description="Disordered" evidence="1">
    <location>
        <begin position="125"/>
        <end position="154"/>
    </location>
</feature>
<evidence type="ECO:0000313" key="2">
    <source>
        <dbReference type="EMBL" id="WOK97663.1"/>
    </source>
</evidence>
<evidence type="ECO:0000313" key="3">
    <source>
        <dbReference type="Proteomes" id="UP001327560"/>
    </source>
</evidence>
<dbReference type="GO" id="GO:0004861">
    <property type="term" value="F:cyclin-dependent protein serine/threonine kinase inhibitor activity"/>
    <property type="evidence" value="ECO:0007669"/>
    <property type="project" value="InterPro"/>
</dbReference>
<dbReference type="AlphaFoldDB" id="A0AAQ3JYE2"/>
<gene>
    <name evidence="2" type="ORF">Cni_G06371</name>
</gene>
<keyword evidence="3" id="KW-1185">Reference proteome</keyword>
<evidence type="ECO:0000256" key="1">
    <source>
        <dbReference type="SAM" id="MobiDB-lite"/>
    </source>
</evidence>
<organism evidence="2 3">
    <name type="scientific">Canna indica</name>
    <name type="common">Indian-shot</name>
    <dbReference type="NCBI Taxonomy" id="4628"/>
    <lineage>
        <taxon>Eukaryota</taxon>
        <taxon>Viridiplantae</taxon>
        <taxon>Streptophyta</taxon>
        <taxon>Embryophyta</taxon>
        <taxon>Tracheophyta</taxon>
        <taxon>Spermatophyta</taxon>
        <taxon>Magnoliopsida</taxon>
        <taxon>Liliopsida</taxon>
        <taxon>Zingiberales</taxon>
        <taxon>Cannaceae</taxon>
        <taxon>Canna</taxon>
    </lineage>
</organism>
<accession>A0AAQ3JYE2</accession>
<sequence length="276" mass="31038">MGKGLRKCTRIADLAVMEGTQRVEARTKAAGRLGLVKANGHKRRKTPAENPISYLELRNRSVVLKPRIRRSAANSGDLRRSSPELGRTSRCSNNASCEAHPSSELCHECDTDSFSHYNGERGVWPASSNHGDEASDVESTVQMESRRRSTSGATPSAAELDEFFAAAENDLRRRFAERWSALLPLKQPHCLEKWMTSSRLNCGSKLEREIALDLVHMSSCETVEAVPGKECHLPRHYLLFSCFRMNQNKILKHFLLINTLLVFDDILIYSCHIICI</sequence>
<dbReference type="Proteomes" id="UP001327560">
    <property type="component" value="Chromosome 2"/>
</dbReference>
<proteinExistence type="predicted"/>
<keyword evidence="2" id="KW-0649">Protein kinase inhibitor</keyword>
<dbReference type="EMBL" id="CP136891">
    <property type="protein sequence ID" value="WOK97663.1"/>
    <property type="molecule type" value="Genomic_DNA"/>
</dbReference>
<dbReference type="GO" id="GO:0051726">
    <property type="term" value="P:regulation of cell cycle"/>
    <property type="evidence" value="ECO:0007669"/>
    <property type="project" value="InterPro"/>
</dbReference>
<protein>
    <submittedName>
        <fullName evidence="2">Cyclin-dependent kinase inhibitor 3</fullName>
    </submittedName>
</protein>
<dbReference type="PANTHER" id="PTHR46776">
    <property type="entry name" value="CYCLIN-DEPENDENT KINASE INHIBITOR 4-RELATED"/>
    <property type="match status" value="1"/>
</dbReference>
<reference evidence="2 3" key="1">
    <citation type="submission" date="2023-10" db="EMBL/GenBank/DDBJ databases">
        <title>Chromosome-scale genome assembly provides insights into flower coloration mechanisms of Canna indica.</title>
        <authorList>
            <person name="Li C."/>
        </authorList>
    </citation>
    <scope>NUCLEOTIDE SEQUENCE [LARGE SCALE GENOMIC DNA]</scope>
    <source>
        <tissue evidence="2">Flower</tissue>
    </source>
</reference>